<evidence type="ECO:0000256" key="2">
    <source>
        <dbReference type="ARBA" id="ARBA00022679"/>
    </source>
</evidence>
<dbReference type="EMBL" id="UINC01208247">
    <property type="protein sequence ID" value="SVE30695.1"/>
    <property type="molecule type" value="Genomic_DNA"/>
</dbReference>
<dbReference type="PANTHER" id="PTHR10488">
    <property type="entry name" value="GLYCINE AMIDINOTRANSFERASE, MITOCHONDRIAL"/>
    <property type="match status" value="1"/>
</dbReference>
<keyword evidence="2" id="KW-0808">Transferase</keyword>
<evidence type="ECO:0008006" key="4">
    <source>
        <dbReference type="Google" id="ProtNLM"/>
    </source>
</evidence>
<gene>
    <name evidence="3" type="ORF">METZ01_LOCUS483549</name>
</gene>
<sequence length="200" mass="23325">MKKGTRWVSAPKPRLTDECYQRENLDELTLTEIEPVFDAANILRCNNDILYQVSNTGNKLGAQWLQNFLGSEYRVHILENLYSYVHLDSTIALLREGLCLLNPDRVNEDNMPELLKSWDKIWCPEMVDIGYYGDYNHASVWVGINLLSLNENLVICDENQTELHKELYKHNIEVIPMKLRHSRTLGGSFHCTTLDIWREE</sequence>
<dbReference type="Gene3D" id="3.75.10.10">
    <property type="entry name" value="L-arginine/glycine Amidinotransferase, Chain A"/>
    <property type="match status" value="1"/>
</dbReference>
<dbReference type="PANTHER" id="PTHR10488:SF1">
    <property type="entry name" value="GLYCINE AMIDINOTRANSFERASE, MITOCHONDRIAL"/>
    <property type="match status" value="1"/>
</dbReference>
<dbReference type="SUPFAM" id="SSF55909">
    <property type="entry name" value="Pentein"/>
    <property type="match status" value="1"/>
</dbReference>
<dbReference type="GO" id="GO:0015067">
    <property type="term" value="F:amidinotransferase activity"/>
    <property type="evidence" value="ECO:0007669"/>
    <property type="project" value="InterPro"/>
</dbReference>
<dbReference type="AlphaFoldDB" id="A0A383CG46"/>
<protein>
    <recommendedName>
        <fullName evidence="4">Inosamine-phosphate amidinotransferase 1</fullName>
    </recommendedName>
</protein>
<reference evidence="3" key="1">
    <citation type="submission" date="2018-05" db="EMBL/GenBank/DDBJ databases">
        <authorList>
            <person name="Lanie J.A."/>
            <person name="Ng W.-L."/>
            <person name="Kazmierczak K.M."/>
            <person name="Andrzejewski T.M."/>
            <person name="Davidsen T.M."/>
            <person name="Wayne K.J."/>
            <person name="Tettelin H."/>
            <person name="Glass J.I."/>
            <person name="Rusch D."/>
            <person name="Podicherti R."/>
            <person name="Tsui H.-C.T."/>
            <person name="Winkler M.E."/>
        </authorList>
    </citation>
    <scope>NUCLEOTIDE SEQUENCE</scope>
</reference>
<name>A0A383CG46_9ZZZZ</name>
<evidence type="ECO:0000313" key="3">
    <source>
        <dbReference type="EMBL" id="SVE30695.1"/>
    </source>
</evidence>
<proteinExistence type="inferred from homology"/>
<organism evidence="3">
    <name type="scientific">marine metagenome</name>
    <dbReference type="NCBI Taxonomy" id="408172"/>
    <lineage>
        <taxon>unclassified sequences</taxon>
        <taxon>metagenomes</taxon>
        <taxon>ecological metagenomes</taxon>
    </lineage>
</organism>
<comment type="similarity">
    <text evidence="1">Belongs to the amidinotransferase family.</text>
</comment>
<dbReference type="InterPro" id="IPR033195">
    <property type="entry name" value="AmidinoTrfase"/>
</dbReference>
<accession>A0A383CG46</accession>
<evidence type="ECO:0000256" key="1">
    <source>
        <dbReference type="ARBA" id="ARBA00006943"/>
    </source>
</evidence>